<dbReference type="AlphaFoldDB" id="A0A0J7DSK8"/>
<gene>
    <name evidence="1" type="ORF">B4088_0181</name>
</gene>
<dbReference type="PROSITE" id="PS50878">
    <property type="entry name" value="RT_POL"/>
    <property type="match status" value="1"/>
</dbReference>
<dbReference type="SUPFAM" id="SSF56672">
    <property type="entry name" value="DNA/RNA polymerases"/>
    <property type="match status" value="1"/>
</dbReference>
<dbReference type="CDD" id="cd01651">
    <property type="entry name" value="RT_G2_intron"/>
    <property type="match status" value="1"/>
</dbReference>
<dbReference type="PANTHER" id="PTHR34047:SF8">
    <property type="entry name" value="PROTEIN YKFC"/>
    <property type="match status" value="1"/>
</dbReference>
<keyword evidence="1" id="KW-0808">Transferase</keyword>
<dbReference type="Gene3D" id="1.10.30.50">
    <property type="match status" value="1"/>
</dbReference>
<protein>
    <submittedName>
        <fullName evidence="1">Retron-type RNA-directed DNA polymerase</fullName>
    </submittedName>
</protein>
<evidence type="ECO:0000313" key="2">
    <source>
        <dbReference type="Proteomes" id="UP000076482"/>
    </source>
</evidence>
<dbReference type="NCBIfam" id="TIGR04416">
    <property type="entry name" value="group_II_RT_mat"/>
    <property type="match status" value="1"/>
</dbReference>
<evidence type="ECO:0000313" key="1">
    <source>
        <dbReference type="EMBL" id="KZD73381.1"/>
    </source>
</evidence>
<reference evidence="1 2" key="1">
    <citation type="submission" date="2015-09" db="EMBL/GenBank/DDBJ databases">
        <title>Bacillus cereus food isolates.</title>
        <authorList>
            <person name="Boekhorst J."/>
        </authorList>
    </citation>
    <scope>NUCLEOTIDE SEQUENCE [LARGE SCALE GENOMIC DNA]</scope>
    <source>
        <strain evidence="1 2">B4088</strain>
    </source>
</reference>
<keyword evidence="1" id="KW-0695">RNA-directed DNA polymerase</keyword>
<sequence length="627" mass="73089">MKRSRKEGLKDNSLRHSEYYGMQESQDELYAKSLNGGNFKQLMKVITSESNILLAFRNIKRNSGSITEGIDGVTIKDVEKLSQEDFIKIVQKRFSNYTPRKVRRVEIPKPNGKTRPLGIPSMWDRIAQQCIKQVLEPICEAKFNKHSHGFRPNRSPETAMADATLRVNRSHMQYVVNVDIQGFFDEVNHKKLMRQLWTMGIRDKQLLVIIRKMLKAPIVLPNGEMQYPNKGTPQGGILSPLLANINLNEFDWWITNQWEDRLLKELSLTIKKGGHVDKYPHYSKMRKTTALKEMYIVRYADDFKIFTATKSNAQKIFKACEMWLQERLKLPISKEKSKITNLRKESSEFLGFEIKMVKKGSKLIARTHISNKTKKKIQKQFEDQIAVIQRSKNEGLKNKAIVRYNSMVIGTHNYYEIATEVNRDLASIHKHLNIRIYNRLHVNRKGKYKGKDKGIKRYMKSAMVRYLNDIPILPLAYIKHKSPKNKDTKINKYTPQGRELIHKNQSAVPEWKIQWLREHPVISQRATVEYNDNRISLFVAQHGKCAITSEELILSDMQCHHKTPWKYTQDDSYKNLILICRDVHTLIHATSPDVIGGLMEKLKLNEGQLIKLNKLRKQAKNEMLEIN</sequence>
<dbReference type="InterPro" id="IPR030931">
    <property type="entry name" value="Group_II_RT_mat"/>
</dbReference>
<dbReference type="CDD" id="cd00085">
    <property type="entry name" value="HNHc"/>
    <property type="match status" value="1"/>
</dbReference>
<comment type="caution">
    <text evidence="1">The sequence shown here is derived from an EMBL/GenBank/DDBJ whole genome shotgun (WGS) entry which is preliminary data.</text>
</comment>
<dbReference type="Pfam" id="PF00078">
    <property type="entry name" value="RVT_1"/>
    <property type="match status" value="1"/>
</dbReference>
<dbReference type="InterPro" id="IPR003615">
    <property type="entry name" value="HNH_nuc"/>
</dbReference>
<keyword evidence="1" id="KW-0548">Nucleotidyltransferase</keyword>
<dbReference type="PATRIC" id="fig|1396.445.peg.4530"/>
<dbReference type="PANTHER" id="PTHR34047">
    <property type="entry name" value="NUCLEAR INTRON MATURASE 1, MITOCHONDRIAL-RELATED"/>
    <property type="match status" value="1"/>
</dbReference>
<proteinExistence type="predicted"/>
<dbReference type="InterPro" id="IPR051083">
    <property type="entry name" value="GrpII_Intron_Splice-Mob/Def"/>
</dbReference>
<dbReference type="EMBL" id="LJKE01000010">
    <property type="protein sequence ID" value="KZD73381.1"/>
    <property type="molecule type" value="Genomic_DNA"/>
</dbReference>
<dbReference type="InterPro" id="IPR043502">
    <property type="entry name" value="DNA/RNA_pol_sf"/>
</dbReference>
<dbReference type="RefSeq" id="WP_000830948.1">
    <property type="nucleotide sequence ID" value="NZ_AP022858.1"/>
</dbReference>
<accession>A0A0J7DSK8</accession>
<organism evidence="1 2">
    <name type="scientific">Bacillus cereus</name>
    <dbReference type="NCBI Taxonomy" id="1396"/>
    <lineage>
        <taxon>Bacteria</taxon>
        <taxon>Bacillati</taxon>
        <taxon>Bacillota</taxon>
        <taxon>Bacilli</taxon>
        <taxon>Bacillales</taxon>
        <taxon>Bacillaceae</taxon>
        <taxon>Bacillus</taxon>
        <taxon>Bacillus cereus group</taxon>
    </lineage>
</organism>
<dbReference type="GO" id="GO:0003964">
    <property type="term" value="F:RNA-directed DNA polymerase activity"/>
    <property type="evidence" value="ECO:0007669"/>
    <property type="project" value="UniProtKB-KW"/>
</dbReference>
<dbReference type="InterPro" id="IPR000477">
    <property type="entry name" value="RT_dom"/>
</dbReference>
<dbReference type="Proteomes" id="UP000076482">
    <property type="component" value="Unassembled WGS sequence"/>
</dbReference>
<name>A0A0J7DSK8_BACCE</name>